<sequence>MENERKKKFQDYAPPEQKPSGGYNLNGVYYSRDGQRLDDQPKKSWSQREYERAEREKIHCRAKREQGESEVDAQGNPVKDNSGVKKAIAIVVIVLGVVAIFGIVGMYLKSDNRTVGLIREAIQTIRDDDSSHTSENSHKDAEADSKSKTPDGKFKNLNGENVSYVHGFHTFALSGNEFSIPCKFSEFEKAGFTISNDEEKKIKPGESDGYAYYEEDGTYRGTIFIFNTSDKDIVPEKGIVGGLTLNPGSPVGKNDLKLVGDLGFESQPDDFGQVLGYQLTNYVSMSNYTSYEWYFEDEGYYTSLQAQYGEDGKLSTVWLMNNADLRN</sequence>
<feature type="transmembrane region" description="Helical" evidence="2">
    <location>
        <begin position="87"/>
        <end position="108"/>
    </location>
</feature>
<feature type="region of interest" description="Disordered" evidence="1">
    <location>
        <begin position="1"/>
        <end position="79"/>
    </location>
</feature>
<name>A0A0M6WUC5_9FIRM</name>
<dbReference type="RefSeq" id="WP_055068327.1">
    <property type="nucleotide sequence ID" value="NZ_CP173697.1"/>
</dbReference>
<evidence type="ECO:0000313" key="3">
    <source>
        <dbReference type="EMBL" id="CRL40809.1"/>
    </source>
</evidence>
<proteinExistence type="predicted"/>
<accession>A0A0M6WUC5</accession>
<feature type="compositionally biased region" description="Basic and acidic residues" evidence="1">
    <location>
        <begin position="33"/>
        <end position="67"/>
    </location>
</feature>
<dbReference type="AlphaFoldDB" id="A0A0M6WUC5"/>
<keyword evidence="4" id="KW-1185">Reference proteome</keyword>
<keyword evidence="2" id="KW-1133">Transmembrane helix</keyword>
<keyword evidence="2" id="KW-0472">Membrane</keyword>
<feature type="region of interest" description="Disordered" evidence="1">
    <location>
        <begin position="127"/>
        <end position="153"/>
    </location>
</feature>
<gene>
    <name evidence="3" type="ORF">M72_10531</name>
</gene>
<evidence type="ECO:0000313" key="4">
    <source>
        <dbReference type="Proteomes" id="UP000049979"/>
    </source>
</evidence>
<dbReference type="EMBL" id="CVRR01000037">
    <property type="protein sequence ID" value="CRL40809.1"/>
    <property type="molecule type" value="Genomic_DNA"/>
</dbReference>
<evidence type="ECO:0000256" key="2">
    <source>
        <dbReference type="SAM" id="Phobius"/>
    </source>
</evidence>
<reference evidence="4" key="1">
    <citation type="submission" date="2015-05" db="EMBL/GenBank/DDBJ databases">
        <authorList>
            <consortium name="Pathogen Informatics"/>
        </authorList>
    </citation>
    <scope>NUCLEOTIDE SEQUENCE [LARGE SCALE GENOMIC DNA]</scope>
    <source>
        <strain evidence="4">M72</strain>
    </source>
</reference>
<evidence type="ECO:0000256" key="1">
    <source>
        <dbReference type="SAM" id="MobiDB-lite"/>
    </source>
</evidence>
<organism evidence="3 4">
    <name type="scientific">Roseburia faecis</name>
    <dbReference type="NCBI Taxonomy" id="301302"/>
    <lineage>
        <taxon>Bacteria</taxon>
        <taxon>Bacillati</taxon>
        <taxon>Bacillota</taxon>
        <taxon>Clostridia</taxon>
        <taxon>Lachnospirales</taxon>
        <taxon>Lachnospiraceae</taxon>
        <taxon>Roseburia</taxon>
    </lineage>
</organism>
<protein>
    <submittedName>
        <fullName evidence="3">Uncharacterized protein</fullName>
    </submittedName>
</protein>
<dbReference type="Proteomes" id="UP000049979">
    <property type="component" value="Unassembled WGS sequence"/>
</dbReference>
<dbReference type="STRING" id="301302.ERS852420_01769"/>
<keyword evidence="2" id="KW-0812">Transmembrane</keyword>